<gene>
    <name evidence="2" type="ORF">GCM10011430_28230</name>
</gene>
<protein>
    <submittedName>
        <fullName evidence="2">Glyoxalase</fullName>
    </submittedName>
</protein>
<dbReference type="Gene3D" id="3.10.180.10">
    <property type="entry name" value="2,3-Dihydroxybiphenyl 1,2-Dioxygenase, domain 1"/>
    <property type="match status" value="1"/>
</dbReference>
<comment type="caution">
    <text evidence="2">The sequence shown here is derived from an EMBL/GenBank/DDBJ whole genome shotgun (WGS) entry which is preliminary data.</text>
</comment>
<dbReference type="InterPro" id="IPR037523">
    <property type="entry name" value="VOC_core"/>
</dbReference>
<dbReference type="EMBL" id="BMDP01000005">
    <property type="protein sequence ID" value="GGI55649.1"/>
    <property type="molecule type" value="Genomic_DNA"/>
</dbReference>
<dbReference type="PROSITE" id="PS51819">
    <property type="entry name" value="VOC"/>
    <property type="match status" value="1"/>
</dbReference>
<dbReference type="SUPFAM" id="SSF54593">
    <property type="entry name" value="Glyoxalase/Bleomycin resistance protein/Dihydroxybiphenyl dioxygenase"/>
    <property type="match status" value="1"/>
</dbReference>
<accession>A0A8J3B6A4</accession>
<name>A0A8J3B6A4_9BURK</name>
<dbReference type="NCBIfam" id="NF041414">
    <property type="entry name" value="ArsI_CadI_VOC"/>
    <property type="match status" value="1"/>
</dbReference>
<dbReference type="Proteomes" id="UP000627205">
    <property type="component" value="Unassembled WGS sequence"/>
</dbReference>
<dbReference type="InterPro" id="IPR049789">
    <property type="entry name" value="ArsI/CadI-like"/>
</dbReference>
<feature type="domain" description="VOC" evidence="1">
    <location>
        <begin position="2"/>
        <end position="116"/>
    </location>
</feature>
<sequence>MKRMHVHVRVADLAHNIRFYSALFNAEPTVVKSDYAKWMLEDPRINFAISSRSNAIGVDHLGFQVETEEELEEMNERLAKADLPIETQVDAACCYAKSNKHWTIDPQGIAWESYHTLDSIPVFSESREEPAETACCAPAPTIIPVAACCAPAKDKSSSGC</sequence>
<keyword evidence="3" id="KW-1185">Reference proteome</keyword>
<dbReference type="AlphaFoldDB" id="A0A8J3B6A4"/>
<evidence type="ECO:0000313" key="2">
    <source>
        <dbReference type="EMBL" id="GGI55649.1"/>
    </source>
</evidence>
<dbReference type="PANTHER" id="PTHR41294">
    <property type="entry name" value="CADMIUM-INDUCED PROTEIN CADI"/>
    <property type="match status" value="1"/>
</dbReference>
<reference evidence="2" key="1">
    <citation type="journal article" date="2014" name="Int. J. Syst. Evol. Microbiol.">
        <title>Complete genome sequence of Corynebacterium casei LMG S-19264T (=DSM 44701T), isolated from a smear-ripened cheese.</title>
        <authorList>
            <consortium name="US DOE Joint Genome Institute (JGI-PGF)"/>
            <person name="Walter F."/>
            <person name="Albersmeier A."/>
            <person name="Kalinowski J."/>
            <person name="Ruckert C."/>
        </authorList>
    </citation>
    <scope>NUCLEOTIDE SEQUENCE</scope>
    <source>
        <strain evidence="2">CCM 7664</strain>
    </source>
</reference>
<evidence type="ECO:0000313" key="3">
    <source>
        <dbReference type="Proteomes" id="UP000627205"/>
    </source>
</evidence>
<dbReference type="InterPro" id="IPR052393">
    <property type="entry name" value="Cadmium-induced_rsp"/>
</dbReference>
<proteinExistence type="predicted"/>
<dbReference type="InterPro" id="IPR004360">
    <property type="entry name" value="Glyas_Fos-R_dOase_dom"/>
</dbReference>
<dbReference type="GO" id="GO:0046686">
    <property type="term" value="P:response to cadmium ion"/>
    <property type="evidence" value="ECO:0007669"/>
    <property type="project" value="TreeGrafter"/>
</dbReference>
<dbReference type="RefSeq" id="WP_188422773.1">
    <property type="nucleotide sequence ID" value="NZ_BMDP01000005.1"/>
</dbReference>
<dbReference type="PANTHER" id="PTHR41294:SF1">
    <property type="entry name" value="CADMIUM-INDUCED PROTEIN CADI"/>
    <property type="match status" value="1"/>
</dbReference>
<evidence type="ECO:0000259" key="1">
    <source>
        <dbReference type="PROSITE" id="PS51819"/>
    </source>
</evidence>
<reference evidence="2" key="2">
    <citation type="submission" date="2020-09" db="EMBL/GenBank/DDBJ databases">
        <authorList>
            <person name="Sun Q."/>
            <person name="Sedlacek I."/>
        </authorList>
    </citation>
    <scope>NUCLEOTIDE SEQUENCE</scope>
    <source>
        <strain evidence="2">CCM 7664</strain>
    </source>
</reference>
<dbReference type="Pfam" id="PF00903">
    <property type="entry name" value="Glyoxalase"/>
    <property type="match status" value="1"/>
</dbReference>
<organism evidence="2 3">
    <name type="scientific">Oxalicibacterium solurbis</name>
    <dbReference type="NCBI Taxonomy" id="69280"/>
    <lineage>
        <taxon>Bacteria</taxon>
        <taxon>Pseudomonadati</taxon>
        <taxon>Pseudomonadota</taxon>
        <taxon>Betaproteobacteria</taxon>
        <taxon>Burkholderiales</taxon>
        <taxon>Oxalobacteraceae</taxon>
        <taxon>Oxalicibacterium</taxon>
    </lineage>
</organism>
<dbReference type="InterPro" id="IPR029068">
    <property type="entry name" value="Glyas_Bleomycin-R_OHBP_Dase"/>
</dbReference>